<dbReference type="SUPFAM" id="SSF103481">
    <property type="entry name" value="Multidrug resistance efflux transporter EmrE"/>
    <property type="match status" value="2"/>
</dbReference>
<keyword evidence="3 6" id="KW-0812">Transmembrane</keyword>
<feature type="transmembrane region" description="Helical" evidence="6">
    <location>
        <begin position="107"/>
        <end position="126"/>
    </location>
</feature>
<sequence>MPDRSSLPVSSPTETRLAYLSLLGTMIMFGSAFASSKIVVGEMPATVAAALRFAGGGIVLALMAVLFRDRTRVISYRAMLSAALAGLIGVFGYNVFFFWALTLAPSLDGSIIIPVLSPLLTSGLMIGFGRETAAPSRLAGLLIGLIGAAIFLYGAGNASVSNGRLWGDMLFLLAAGCWATYSILSKTLLAKGSIGALQATACATSGGALGLILLAAPQWSTVAWGSISPTVWFNVFFLIIGPTALASMFYFYGLRHVKASSATLMMLLVPACGAFFSIALLGETLALLQCIGVLVLILGALIALNPFRLARR</sequence>
<dbReference type="InterPro" id="IPR050638">
    <property type="entry name" value="AA-Vitamin_Transporters"/>
</dbReference>
<feature type="transmembrane region" description="Helical" evidence="6">
    <location>
        <begin position="231"/>
        <end position="252"/>
    </location>
</feature>
<feature type="transmembrane region" description="Helical" evidence="6">
    <location>
        <begin position="46"/>
        <end position="67"/>
    </location>
</feature>
<feature type="transmembrane region" description="Helical" evidence="6">
    <location>
        <begin position="20"/>
        <end position="40"/>
    </location>
</feature>
<dbReference type="KEGG" id="zpl:ZBT109_1398"/>
<feature type="transmembrane region" description="Helical" evidence="6">
    <location>
        <begin position="286"/>
        <end position="307"/>
    </location>
</feature>
<evidence type="ECO:0000256" key="4">
    <source>
        <dbReference type="ARBA" id="ARBA00022989"/>
    </source>
</evidence>
<dbReference type="InterPro" id="IPR000620">
    <property type="entry name" value="EamA_dom"/>
</dbReference>
<accession>A0A348HEV6</accession>
<feature type="transmembrane region" description="Helical" evidence="6">
    <location>
        <begin position="138"/>
        <end position="159"/>
    </location>
</feature>
<name>A0A348HEV6_9GAMM</name>
<feature type="transmembrane region" description="Helical" evidence="6">
    <location>
        <begin position="165"/>
        <end position="184"/>
    </location>
</feature>
<evidence type="ECO:0000256" key="6">
    <source>
        <dbReference type="SAM" id="Phobius"/>
    </source>
</evidence>
<dbReference type="Pfam" id="PF00892">
    <property type="entry name" value="EamA"/>
    <property type="match status" value="2"/>
</dbReference>
<keyword evidence="4 6" id="KW-1133">Transmembrane helix</keyword>
<reference evidence="8 9" key="1">
    <citation type="submission" date="2018-09" db="EMBL/GenBank/DDBJ databases">
        <title>Zymobacter palmae IAM14233 (=T109) whole genome analysis.</title>
        <authorList>
            <person name="Yanase H."/>
        </authorList>
    </citation>
    <scope>NUCLEOTIDE SEQUENCE [LARGE SCALE GENOMIC DNA]</scope>
    <source>
        <strain evidence="8 9">IAM14233</strain>
    </source>
</reference>
<dbReference type="PANTHER" id="PTHR32322">
    <property type="entry name" value="INNER MEMBRANE TRANSPORTER"/>
    <property type="match status" value="1"/>
</dbReference>
<feature type="transmembrane region" description="Helical" evidence="6">
    <location>
        <begin position="79"/>
        <end position="101"/>
    </location>
</feature>
<evidence type="ECO:0000256" key="5">
    <source>
        <dbReference type="ARBA" id="ARBA00023136"/>
    </source>
</evidence>
<evidence type="ECO:0000256" key="3">
    <source>
        <dbReference type="ARBA" id="ARBA00022692"/>
    </source>
</evidence>
<dbReference type="PANTHER" id="PTHR32322:SF18">
    <property type="entry name" value="S-ADENOSYLMETHIONINE_S-ADENOSYLHOMOCYSTEINE TRANSPORTER"/>
    <property type="match status" value="1"/>
</dbReference>
<evidence type="ECO:0000313" key="8">
    <source>
        <dbReference type="EMBL" id="BBG30158.1"/>
    </source>
</evidence>
<keyword evidence="5 6" id="KW-0472">Membrane</keyword>
<proteinExistence type="predicted"/>
<dbReference type="AlphaFoldDB" id="A0A348HEV6"/>
<feature type="transmembrane region" description="Helical" evidence="6">
    <location>
        <begin position="196"/>
        <end position="219"/>
    </location>
</feature>
<dbReference type="GO" id="GO:0005886">
    <property type="term" value="C:plasma membrane"/>
    <property type="evidence" value="ECO:0007669"/>
    <property type="project" value="UniProtKB-SubCell"/>
</dbReference>
<evidence type="ECO:0000256" key="1">
    <source>
        <dbReference type="ARBA" id="ARBA00004651"/>
    </source>
</evidence>
<protein>
    <submittedName>
        <fullName evidence="8">Permeases of the drug/metabolite transporter</fullName>
    </submittedName>
</protein>
<feature type="domain" description="EamA" evidence="7">
    <location>
        <begin position="165"/>
        <end position="303"/>
    </location>
</feature>
<gene>
    <name evidence="8" type="ORF">ZBT109_1398</name>
</gene>
<organism evidence="8 9">
    <name type="scientific">Zymobacter palmae</name>
    <dbReference type="NCBI Taxonomy" id="33074"/>
    <lineage>
        <taxon>Bacteria</taxon>
        <taxon>Pseudomonadati</taxon>
        <taxon>Pseudomonadota</taxon>
        <taxon>Gammaproteobacteria</taxon>
        <taxon>Oceanospirillales</taxon>
        <taxon>Halomonadaceae</taxon>
        <taxon>Zymobacter group</taxon>
        <taxon>Zymobacter</taxon>
    </lineage>
</organism>
<keyword evidence="9" id="KW-1185">Reference proteome</keyword>
<dbReference type="STRING" id="1123510.GCA_000620025_00390"/>
<keyword evidence="2" id="KW-1003">Cell membrane</keyword>
<evidence type="ECO:0000259" key="7">
    <source>
        <dbReference type="Pfam" id="PF00892"/>
    </source>
</evidence>
<feature type="transmembrane region" description="Helical" evidence="6">
    <location>
        <begin position="264"/>
        <end position="280"/>
    </location>
</feature>
<dbReference type="EMBL" id="AP018933">
    <property type="protein sequence ID" value="BBG30158.1"/>
    <property type="molecule type" value="Genomic_DNA"/>
</dbReference>
<dbReference type="RefSeq" id="WP_051524039.1">
    <property type="nucleotide sequence ID" value="NZ_AP018933.1"/>
</dbReference>
<dbReference type="OrthoDB" id="5186724at2"/>
<evidence type="ECO:0000313" key="9">
    <source>
        <dbReference type="Proteomes" id="UP000267342"/>
    </source>
</evidence>
<evidence type="ECO:0000256" key="2">
    <source>
        <dbReference type="ARBA" id="ARBA00022475"/>
    </source>
</evidence>
<comment type="subcellular location">
    <subcellularLocation>
        <location evidence="1">Cell membrane</location>
        <topology evidence="1">Multi-pass membrane protein</topology>
    </subcellularLocation>
</comment>
<feature type="domain" description="EamA" evidence="7">
    <location>
        <begin position="17"/>
        <end position="152"/>
    </location>
</feature>
<dbReference type="Proteomes" id="UP000267342">
    <property type="component" value="Chromosome"/>
</dbReference>
<dbReference type="InterPro" id="IPR037185">
    <property type="entry name" value="EmrE-like"/>
</dbReference>